<feature type="binding site" description="axial binding residue" evidence="5">
    <location>
        <position position="527"/>
    </location>
    <ligand>
        <name>heme</name>
        <dbReference type="ChEBI" id="CHEBI:30413"/>
    </ligand>
    <ligandPart>
        <name>Fe</name>
        <dbReference type="ChEBI" id="CHEBI:18248"/>
    </ligandPart>
</feature>
<feature type="transmembrane region" description="Helical" evidence="7">
    <location>
        <begin position="12"/>
        <end position="31"/>
    </location>
</feature>
<keyword evidence="7" id="KW-0812">Transmembrane</keyword>
<evidence type="ECO:0000313" key="8">
    <source>
        <dbReference type="EMBL" id="OSS54909.1"/>
    </source>
</evidence>
<evidence type="ECO:0000256" key="2">
    <source>
        <dbReference type="ARBA" id="ARBA00010617"/>
    </source>
</evidence>
<keyword evidence="5 6" id="KW-0349">Heme</keyword>
<evidence type="ECO:0000256" key="7">
    <source>
        <dbReference type="SAM" id="Phobius"/>
    </source>
</evidence>
<evidence type="ECO:0008006" key="10">
    <source>
        <dbReference type="Google" id="ProtNLM"/>
    </source>
</evidence>
<dbReference type="InterPro" id="IPR017972">
    <property type="entry name" value="Cyt_P450_CS"/>
</dbReference>
<evidence type="ECO:0000256" key="3">
    <source>
        <dbReference type="ARBA" id="ARBA00022723"/>
    </source>
</evidence>
<dbReference type="InterPro" id="IPR001128">
    <property type="entry name" value="Cyt_P450"/>
</dbReference>
<keyword evidence="4 5" id="KW-0408">Iron</keyword>
<dbReference type="PRINTS" id="PR00463">
    <property type="entry name" value="EP450I"/>
</dbReference>
<dbReference type="Pfam" id="PF00067">
    <property type="entry name" value="p450"/>
    <property type="match status" value="2"/>
</dbReference>
<protein>
    <recommendedName>
        <fullName evidence="10">Cytochrome P450 monooxygenase</fullName>
    </recommendedName>
</protein>
<reference evidence="8 9" key="1">
    <citation type="journal article" date="2017" name="Genome Announc.">
        <title>Genome sequence of the saprophytic ascomycete Epicoccum nigrum ICMP 19927 strain isolated from New Zealand.</title>
        <authorList>
            <person name="Fokin M."/>
            <person name="Fleetwood D."/>
            <person name="Weir B.S."/>
            <person name="Villas-Boas S.G."/>
        </authorList>
    </citation>
    <scope>NUCLEOTIDE SEQUENCE [LARGE SCALE GENOMIC DNA]</scope>
    <source>
        <strain evidence="8 9">ICMP 19927</strain>
    </source>
</reference>
<proteinExistence type="inferred from homology"/>
<evidence type="ECO:0000313" key="9">
    <source>
        <dbReference type="Proteomes" id="UP000193240"/>
    </source>
</evidence>
<dbReference type="InterPro" id="IPR036396">
    <property type="entry name" value="Cyt_P450_sf"/>
</dbReference>
<dbReference type="PRINTS" id="PR00385">
    <property type="entry name" value="P450"/>
</dbReference>
<keyword evidence="6" id="KW-0560">Oxidoreductase</keyword>
<dbReference type="Gene3D" id="1.10.630.10">
    <property type="entry name" value="Cytochrome P450"/>
    <property type="match status" value="1"/>
</dbReference>
<dbReference type="EMBL" id="KZ107838">
    <property type="protein sequence ID" value="OSS54909.1"/>
    <property type="molecule type" value="Genomic_DNA"/>
</dbReference>
<dbReference type="GO" id="GO:0005506">
    <property type="term" value="F:iron ion binding"/>
    <property type="evidence" value="ECO:0007669"/>
    <property type="project" value="InterPro"/>
</dbReference>
<dbReference type="AlphaFoldDB" id="A0A1Y2MGJ2"/>
<accession>A0A1Y2MGJ2</accession>
<organism evidence="8 9">
    <name type="scientific">Epicoccum nigrum</name>
    <name type="common">Soil fungus</name>
    <name type="synonym">Epicoccum purpurascens</name>
    <dbReference type="NCBI Taxonomy" id="105696"/>
    <lineage>
        <taxon>Eukaryota</taxon>
        <taxon>Fungi</taxon>
        <taxon>Dikarya</taxon>
        <taxon>Ascomycota</taxon>
        <taxon>Pezizomycotina</taxon>
        <taxon>Dothideomycetes</taxon>
        <taxon>Pleosporomycetidae</taxon>
        <taxon>Pleosporales</taxon>
        <taxon>Pleosporineae</taxon>
        <taxon>Didymellaceae</taxon>
        <taxon>Epicoccum</taxon>
    </lineage>
</organism>
<dbReference type="SUPFAM" id="SSF48264">
    <property type="entry name" value="Cytochrome P450"/>
    <property type="match status" value="1"/>
</dbReference>
<dbReference type="Proteomes" id="UP000193240">
    <property type="component" value="Unassembled WGS sequence"/>
</dbReference>
<dbReference type="GO" id="GO:0020037">
    <property type="term" value="F:heme binding"/>
    <property type="evidence" value="ECO:0007669"/>
    <property type="project" value="InterPro"/>
</dbReference>
<dbReference type="OMA" id="YLELRMF"/>
<dbReference type="InterPro" id="IPR050121">
    <property type="entry name" value="Cytochrome_P450_monoxygenase"/>
</dbReference>
<evidence type="ECO:0000256" key="4">
    <source>
        <dbReference type="ARBA" id="ARBA00023004"/>
    </source>
</evidence>
<dbReference type="PROSITE" id="PS00086">
    <property type="entry name" value="CYTOCHROME_P450"/>
    <property type="match status" value="1"/>
</dbReference>
<keyword evidence="6" id="KW-0503">Monooxygenase</keyword>
<dbReference type="InParanoid" id="A0A1Y2MGJ2"/>
<dbReference type="PANTHER" id="PTHR24305">
    <property type="entry name" value="CYTOCHROME P450"/>
    <property type="match status" value="1"/>
</dbReference>
<keyword evidence="7" id="KW-0472">Membrane</keyword>
<sequence length="584" mass="65345">MNSIMAFQPSSVIFFNGLLLLGAYTAYRWLLPKPIPGIPHNRKATKSVLGDIPGLMEHLKHSKTITDWFLGNNLKHDSPIVQIFLNLFQRPVVIINDFKEQQDILVRRSKEFAKPDSISDMFYGIVREHHTRLHSDDERFKLQRKWLQDLMSQKFLHGVAGPHLHKTFMELVGLWKEKLRLSGPESQAFSAKNDITHSALEAIWAAMFGTGETATITMKQTGLLSSLTPGSIKRHNNGALDFPAADRATTFDAILRLTETFEVVCKSPFPLIHGWFLPYRFSNLVKTKNSLIIHEITKAKQRMHDVNGEQGRIFNAVDHMLHREAQQANKDARSPEYYSKAMIAEIFGFLIAGHETTSQTIMWILKILSDHPAVQSRLRNELRTTYSDAMADGRIPTAKEIASLPIQYLDACIEEFMRCSKAGPMTSRTSTTDAVVLGHVIPKGTRIFMMSSGAGVLTPAHEIPDSVRSPTYQSAGGGKIGSWDESMPEEMAAFNPDRWLRTEMNGSKVFDSTLGPQMGFGAGPRGCFGRKLAYLEVRLVIVLLLWHFELQKLSEGTFPLAFAVGGGFHDIGPSTCVKVGIILN</sequence>
<name>A0A1Y2MGJ2_EPING</name>
<dbReference type="InterPro" id="IPR002401">
    <property type="entry name" value="Cyt_P450_E_grp-I"/>
</dbReference>
<dbReference type="STRING" id="105696.A0A1Y2MGJ2"/>
<evidence type="ECO:0000256" key="6">
    <source>
        <dbReference type="RuleBase" id="RU000461"/>
    </source>
</evidence>
<comment type="cofactor">
    <cofactor evidence="1 5">
        <name>heme</name>
        <dbReference type="ChEBI" id="CHEBI:30413"/>
    </cofactor>
</comment>
<evidence type="ECO:0000256" key="1">
    <source>
        <dbReference type="ARBA" id="ARBA00001971"/>
    </source>
</evidence>
<dbReference type="GO" id="GO:0016705">
    <property type="term" value="F:oxidoreductase activity, acting on paired donors, with incorporation or reduction of molecular oxygen"/>
    <property type="evidence" value="ECO:0007669"/>
    <property type="project" value="InterPro"/>
</dbReference>
<dbReference type="GO" id="GO:0004497">
    <property type="term" value="F:monooxygenase activity"/>
    <property type="evidence" value="ECO:0007669"/>
    <property type="project" value="UniProtKB-KW"/>
</dbReference>
<keyword evidence="3 5" id="KW-0479">Metal-binding</keyword>
<keyword evidence="9" id="KW-1185">Reference proteome</keyword>
<gene>
    <name evidence="8" type="ORF">B5807_00970</name>
</gene>
<comment type="similarity">
    <text evidence="2 6">Belongs to the cytochrome P450 family.</text>
</comment>
<keyword evidence="7" id="KW-1133">Transmembrane helix</keyword>
<evidence type="ECO:0000256" key="5">
    <source>
        <dbReference type="PIRSR" id="PIRSR602401-1"/>
    </source>
</evidence>
<dbReference type="PANTHER" id="PTHR24305:SF232">
    <property type="entry name" value="P450, PUTATIVE (EUROFUNG)-RELATED"/>
    <property type="match status" value="1"/>
</dbReference>